<dbReference type="PROSITE" id="PS50222">
    <property type="entry name" value="EF_HAND_2"/>
    <property type="match status" value="1"/>
</dbReference>
<proteinExistence type="predicted"/>
<dbReference type="InterPro" id="IPR011992">
    <property type="entry name" value="EF-hand-dom_pair"/>
</dbReference>
<dbReference type="InterPro" id="IPR011989">
    <property type="entry name" value="ARM-like"/>
</dbReference>
<dbReference type="PANTHER" id="PTHR46241:SF1">
    <property type="entry name" value="OUTER DYNEIN ARM-DOCKING COMPLEX SUBUNIT 2"/>
    <property type="match status" value="1"/>
</dbReference>
<dbReference type="InterPro" id="IPR016024">
    <property type="entry name" value="ARM-type_fold"/>
</dbReference>
<dbReference type="GO" id="GO:0005509">
    <property type="term" value="F:calcium ion binding"/>
    <property type="evidence" value="ECO:0007669"/>
    <property type="project" value="InterPro"/>
</dbReference>
<dbReference type="SUPFAM" id="SSF47473">
    <property type="entry name" value="EF-hand"/>
    <property type="match status" value="1"/>
</dbReference>
<feature type="domain" description="EF-hand" evidence="2">
    <location>
        <begin position="1141"/>
        <end position="1176"/>
    </location>
</feature>
<dbReference type="SUPFAM" id="SSF48371">
    <property type="entry name" value="ARM repeat"/>
    <property type="match status" value="2"/>
</dbReference>
<dbReference type="InterPro" id="IPR002048">
    <property type="entry name" value="EF_hand_dom"/>
</dbReference>
<name>A0A146K5I4_9EUKA</name>
<feature type="non-terminal residue" evidence="3">
    <location>
        <position position="1"/>
    </location>
</feature>
<dbReference type="PANTHER" id="PTHR46241">
    <property type="entry name" value="ARMADILLO REPEAT-CONTAINING PROTEIN 4 ARMC4"/>
    <property type="match status" value="1"/>
</dbReference>
<evidence type="ECO:0000256" key="1">
    <source>
        <dbReference type="SAM" id="MobiDB-lite"/>
    </source>
</evidence>
<evidence type="ECO:0000313" key="3">
    <source>
        <dbReference type="EMBL" id="JAP91134.1"/>
    </source>
</evidence>
<dbReference type="EMBL" id="GDID01005472">
    <property type="protein sequence ID" value="JAP91134.1"/>
    <property type="molecule type" value="Transcribed_RNA"/>
</dbReference>
<gene>
    <name evidence="3" type="ORF">TPC1_17340</name>
</gene>
<evidence type="ECO:0000259" key="2">
    <source>
        <dbReference type="PROSITE" id="PS50222"/>
    </source>
</evidence>
<protein>
    <recommendedName>
        <fullName evidence="2">EF-hand domain-containing protein</fullName>
    </recommendedName>
</protein>
<sequence>ELKKTSKLTANDKATAIQYTKASDVMSQLQNIINLTKTSSQNEQNIQITQQVGVFQVENFQEFSEGGDDRIPSQSEDQQEDQGDQKDVGSTFARLIAELNQVGSLQSVLAVSTINQSIDFSSFKFRKAFTNASGIVALNKIISCMVNAPISSAERQDYLSREIMRVEPKVVYDVLLILTTLAETGIESRKQLLSEDMIKVVMSLIKLQFNQAYTQQTMFKARCYRLLAALLNVSSARNYMRRIQAIQIISKQFKQAIKDYSQSKQEDQACLIYGIALTFETMMISHRFKENLIKNKLIGTLIEAVSTLPPQMKLHDDMFIQTGQTKRSINPNDALMESLSNCLRLASTLQQGRTDILQVNGIKKICTMLEQAKSTKVIQRSVAVLAACAQDSGVDQAVRKAGGLTVLCKQLGSKDFQTLEAICKTIVAVCRSGPYFGSSESVFIPSKDYLSFNKRNEENIIDLCAQDTVNSLGKLINKDKEILAQESLDLDPLIVMKQDGKVVKASQERQQVILATNALIPLLSCKKGRQSLKANPTLIKALIEHLSIGDVTVLIATLTALYTACEKDPEICKIVALMDPKSKTPKLSGAVKSMFTLLNHVNIQVVTAAAMALNPICREKQRAFLVGREVPTALITLSKLLLKNDYDNEKDEQYMPLLMKEQRGWLMGVVAELSQDDENAKIFSQYDILEIICKLQTEHSFTHLQTVKPYNFYIDQLIKEKSALALASLAKEPKNMDKVAELQTIPALVRCIQTPDGVSVFTSHANQLLGTSLDNCVNQFGSAVNFSLENQLRKQEEKRLKKALTETDVDRDPQQTNNPYSVVNCAACRAMAELSKNKKCALLLRQYGAVYGLLTLAGSDEKETQDAAAQAIQNIRIHHLQALELYKRRISSELEYSREKSTGQKVDETKVYGDRVKAAIERIYVDMDASLQQTIESQFGSLKNSSTYQLLARNKTADRLLDKDDVEDVNDQVFTERQQLKINQQAVTFTSVVGILKHPEVEEPVDVDQLAKEATVASIDAFTRKNVVDVDINQLQQQAEQQVVKNKLKPVIRERPIRVAQPLGYKNPIGEIDRQAADAWRRTAGDKMTFDKCIIACNALGLDQKFLGGLFKYCDADKDSEIDEQQFVELYKLGAQVSKLDSDDKFDQLFFVVDKFKDERIDSEELKDFVQRMGITGYEIENVEMTKQDFKIKGETLVNAFFQ</sequence>
<dbReference type="Gene3D" id="1.25.10.10">
    <property type="entry name" value="Leucine-rich Repeat Variant"/>
    <property type="match status" value="2"/>
</dbReference>
<organism evidence="3">
    <name type="scientific">Trepomonas sp. PC1</name>
    <dbReference type="NCBI Taxonomy" id="1076344"/>
    <lineage>
        <taxon>Eukaryota</taxon>
        <taxon>Metamonada</taxon>
        <taxon>Diplomonadida</taxon>
        <taxon>Hexamitidae</taxon>
        <taxon>Hexamitinae</taxon>
        <taxon>Trepomonas</taxon>
    </lineage>
</organism>
<dbReference type="AlphaFoldDB" id="A0A146K5I4"/>
<reference evidence="3" key="1">
    <citation type="submission" date="2015-07" db="EMBL/GenBank/DDBJ databases">
        <title>Adaptation to a free-living lifestyle via gene acquisitions in the diplomonad Trepomonas sp. PC1.</title>
        <authorList>
            <person name="Xu F."/>
            <person name="Jerlstrom-Hultqvist J."/>
            <person name="Kolisko M."/>
            <person name="Simpson A.G.B."/>
            <person name="Roger A.J."/>
            <person name="Svard S.G."/>
            <person name="Andersson J.O."/>
        </authorList>
    </citation>
    <scope>NUCLEOTIDE SEQUENCE</scope>
    <source>
        <strain evidence="3">PC1</strain>
    </source>
</reference>
<accession>A0A146K5I4</accession>
<feature type="region of interest" description="Disordered" evidence="1">
    <location>
        <begin position="64"/>
        <end position="87"/>
    </location>
</feature>
<dbReference type="Gene3D" id="1.10.238.10">
    <property type="entry name" value="EF-hand"/>
    <property type="match status" value="1"/>
</dbReference>